<evidence type="ECO:0000313" key="1">
    <source>
        <dbReference type="EMBL" id="ETA80561.1"/>
    </source>
</evidence>
<dbReference type="eggNOG" id="ENOG502ZEXY">
    <property type="taxonomic scope" value="Bacteria"/>
</dbReference>
<comment type="caution">
    <text evidence="1">The sequence shown here is derived from an EMBL/GenBank/DDBJ whole genome shotgun (WGS) entry which is preliminary data.</text>
</comment>
<dbReference type="EMBL" id="AXUN02000179">
    <property type="protein sequence ID" value="ETA80561.1"/>
    <property type="molecule type" value="Genomic_DNA"/>
</dbReference>
<evidence type="ECO:0000313" key="2">
    <source>
        <dbReference type="Proteomes" id="UP000017747"/>
    </source>
</evidence>
<dbReference type="InterPro" id="IPR010982">
    <property type="entry name" value="Lambda_DNA-bd_dom_sf"/>
</dbReference>
<organism evidence="1 2">
    <name type="scientific">Youngiibacter fragilis 232.1</name>
    <dbReference type="NCBI Taxonomy" id="994573"/>
    <lineage>
        <taxon>Bacteria</taxon>
        <taxon>Bacillati</taxon>
        <taxon>Bacillota</taxon>
        <taxon>Clostridia</taxon>
        <taxon>Eubacteriales</taxon>
        <taxon>Clostridiaceae</taxon>
        <taxon>Youngiibacter</taxon>
    </lineage>
</organism>
<dbReference type="Gene3D" id="1.10.260.40">
    <property type="entry name" value="lambda repressor-like DNA-binding domains"/>
    <property type="match status" value="2"/>
</dbReference>
<keyword evidence="2" id="KW-1185">Reference proteome</keyword>
<dbReference type="Proteomes" id="UP000017747">
    <property type="component" value="Unassembled WGS sequence"/>
</dbReference>
<dbReference type="AlphaFoldDB" id="V7I5I5"/>
<name>V7I5I5_9CLOT</name>
<dbReference type="STRING" id="994573.T472_0210890"/>
<dbReference type="OrthoDB" id="2086898at2"/>
<sequence length="160" mass="18863">MEIKHMTTMRFFVGNLNNYISYKQLDTVKELSVHLSLNYNRLVSWLNFQRTPPLAVIDEIANILQVSSRDLIGTKIDFNSYTFIHTLNNISNEKFCVNLRKYLNKYDIKTAADFVAYFDGEFSEHTYYSYFKNKNNKTPSLKSLEILSQFLEISPYKLIE</sequence>
<reference evidence="1 2" key="1">
    <citation type="journal article" date="2014" name="Genome Announc.">
        <title>Genome Sequence of Youngiibacter fragilis, the Type Strain of the Genus Youngiibacter.</title>
        <authorList>
            <person name="Wawrik C.B."/>
            <person name="Callaghan A.V."/>
            <person name="Stamps B.W."/>
            <person name="Wawrik B."/>
        </authorList>
    </citation>
    <scope>NUCLEOTIDE SEQUENCE [LARGE SCALE GENOMIC DNA]</scope>
    <source>
        <strain evidence="1 2">232.1</strain>
    </source>
</reference>
<protein>
    <recommendedName>
        <fullName evidence="3">HTH cro/C1-type domain-containing protein</fullName>
    </recommendedName>
</protein>
<accession>V7I5I5</accession>
<gene>
    <name evidence="1" type="ORF">T472_0210890</name>
</gene>
<dbReference type="RefSeq" id="WP_023389201.1">
    <property type="nucleotide sequence ID" value="NZ_AXUN02000179.1"/>
</dbReference>
<dbReference type="GO" id="GO:0003677">
    <property type="term" value="F:DNA binding"/>
    <property type="evidence" value="ECO:0007669"/>
    <property type="project" value="InterPro"/>
</dbReference>
<evidence type="ECO:0008006" key="3">
    <source>
        <dbReference type="Google" id="ProtNLM"/>
    </source>
</evidence>
<proteinExistence type="predicted"/>